<organism evidence="9 10">
    <name type="scientific">Saccharopolyspora dendranthemae</name>
    <dbReference type="NCBI Taxonomy" id="1181886"/>
    <lineage>
        <taxon>Bacteria</taxon>
        <taxon>Bacillati</taxon>
        <taxon>Actinomycetota</taxon>
        <taxon>Actinomycetes</taxon>
        <taxon>Pseudonocardiales</taxon>
        <taxon>Pseudonocardiaceae</taxon>
        <taxon>Saccharopolyspora</taxon>
    </lineage>
</organism>
<keyword evidence="4 8" id="KW-0812">Transmembrane</keyword>
<dbReference type="RefSeq" id="WP_145735902.1">
    <property type="nucleotide sequence ID" value="NZ_VIWX01000001.1"/>
</dbReference>
<dbReference type="GO" id="GO:0005886">
    <property type="term" value="C:plasma membrane"/>
    <property type="evidence" value="ECO:0007669"/>
    <property type="project" value="TreeGrafter"/>
</dbReference>
<dbReference type="InterPro" id="IPR038377">
    <property type="entry name" value="Na/Glc_symporter_sf"/>
</dbReference>
<evidence type="ECO:0000256" key="6">
    <source>
        <dbReference type="ARBA" id="ARBA00023136"/>
    </source>
</evidence>
<dbReference type="GO" id="GO:0022857">
    <property type="term" value="F:transmembrane transporter activity"/>
    <property type="evidence" value="ECO:0007669"/>
    <property type="project" value="InterPro"/>
</dbReference>
<evidence type="ECO:0000313" key="10">
    <source>
        <dbReference type="Proteomes" id="UP000316184"/>
    </source>
</evidence>
<feature type="transmembrane region" description="Helical" evidence="8">
    <location>
        <begin position="260"/>
        <end position="280"/>
    </location>
</feature>
<evidence type="ECO:0000256" key="7">
    <source>
        <dbReference type="RuleBase" id="RU362091"/>
    </source>
</evidence>
<keyword evidence="3" id="KW-0813">Transport</keyword>
<proteinExistence type="inferred from homology"/>
<evidence type="ECO:0000256" key="5">
    <source>
        <dbReference type="ARBA" id="ARBA00022989"/>
    </source>
</evidence>
<feature type="transmembrane region" description="Helical" evidence="8">
    <location>
        <begin position="355"/>
        <end position="373"/>
    </location>
</feature>
<dbReference type="Proteomes" id="UP000316184">
    <property type="component" value="Unassembled WGS sequence"/>
</dbReference>
<dbReference type="PANTHER" id="PTHR48086:SF7">
    <property type="entry name" value="SODIUM-SOLUTE SYMPORTER-RELATED"/>
    <property type="match status" value="1"/>
</dbReference>
<dbReference type="Pfam" id="PF00474">
    <property type="entry name" value="SSF"/>
    <property type="match status" value="1"/>
</dbReference>
<evidence type="ECO:0000256" key="8">
    <source>
        <dbReference type="SAM" id="Phobius"/>
    </source>
</evidence>
<comment type="caution">
    <text evidence="9">The sequence shown here is derived from an EMBL/GenBank/DDBJ whole genome shotgun (WGS) entry which is preliminary data.</text>
</comment>
<protein>
    <submittedName>
        <fullName evidence="9">SSS family solute:Na+ symporter</fullName>
    </submittedName>
</protein>
<dbReference type="AlphaFoldDB" id="A0A561V7T9"/>
<dbReference type="InterPro" id="IPR050277">
    <property type="entry name" value="Sodium:Solute_Symporter"/>
</dbReference>
<dbReference type="Gene3D" id="1.20.1730.10">
    <property type="entry name" value="Sodium/glucose cotransporter"/>
    <property type="match status" value="1"/>
</dbReference>
<dbReference type="PANTHER" id="PTHR48086">
    <property type="entry name" value="SODIUM/PROLINE SYMPORTER-RELATED"/>
    <property type="match status" value="1"/>
</dbReference>
<feature type="transmembrane region" description="Helical" evidence="8">
    <location>
        <begin position="43"/>
        <end position="66"/>
    </location>
</feature>
<reference evidence="9 10" key="1">
    <citation type="submission" date="2019-06" db="EMBL/GenBank/DDBJ databases">
        <title>Sequencing the genomes of 1000 actinobacteria strains.</title>
        <authorList>
            <person name="Klenk H.-P."/>
        </authorList>
    </citation>
    <scope>NUCLEOTIDE SEQUENCE [LARGE SCALE GENOMIC DNA]</scope>
    <source>
        <strain evidence="9 10">DSM 46699</strain>
    </source>
</reference>
<keyword evidence="5 8" id="KW-1133">Transmembrane helix</keyword>
<feature type="transmembrane region" description="Helical" evidence="8">
    <location>
        <begin position="150"/>
        <end position="171"/>
    </location>
</feature>
<keyword evidence="10" id="KW-1185">Reference proteome</keyword>
<dbReference type="EMBL" id="VIWX01000001">
    <property type="protein sequence ID" value="TWG07681.1"/>
    <property type="molecule type" value="Genomic_DNA"/>
</dbReference>
<dbReference type="CDD" id="cd11479">
    <property type="entry name" value="SLC5sbd_u3"/>
    <property type="match status" value="1"/>
</dbReference>
<comment type="similarity">
    <text evidence="2 7">Belongs to the sodium:solute symporter (SSF) (TC 2.A.21) family.</text>
</comment>
<feature type="transmembrane region" description="Helical" evidence="8">
    <location>
        <begin position="6"/>
        <end position="23"/>
    </location>
</feature>
<feature type="transmembrane region" description="Helical" evidence="8">
    <location>
        <begin position="379"/>
        <end position="401"/>
    </location>
</feature>
<name>A0A561V7T9_9PSEU</name>
<comment type="subcellular location">
    <subcellularLocation>
        <location evidence="1">Membrane</location>
        <topology evidence="1">Multi-pass membrane protein</topology>
    </subcellularLocation>
</comment>
<feature type="transmembrane region" description="Helical" evidence="8">
    <location>
        <begin position="408"/>
        <end position="429"/>
    </location>
</feature>
<dbReference type="OrthoDB" id="9789704at2"/>
<gene>
    <name evidence="9" type="ORF">FHU35_11298</name>
</gene>
<dbReference type="InterPro" id="IPR001734">
    <property type="entry name" value="Na/solute_symporter"/>
</dbReference>
<keyword evidence="6 8" id="KW-0472">Membrane</keyword>
<evidence type="ECO:0000313" key="9">
    <source>
        <dbReference type="EMBL" id="TWG07681.1"/>
    </source>
</evidence>
<feature type="transmembrane region" description="Helical" evidence="8">
    <location>
        <begin position="309"/>
        <end position="334"/>
    </location>
</feature>
<evidence type="ECO:0000256" key="1">
    <source>
        <dbReference type="ARBA" id="ARBA00004141"/>
    </source>
</evidence>
<dbReference type="PROSITE" id="PS50283">
    <property type="entry name" value="NA_SOLUT_SYMP_3"/>
    <property type="match status" value="1"/>
</dbReference>
<feature type="transmembrane region" description="Helical" evidence="8">
    <location>
        <begin position="178"/>
        <end position="200"/>
    </location>
</feature>
<feature type="transmembrane region" description="Helical" evidence="8">
    <location>
        <begin position="112"/>
        <end position="138"/>
    </location>
</feature>
<sequence length="484" mass="49892">MLVDYLVIALYIAGILGIGWFGMRLAKTKSDYLVAGRRLGTFLYSGTMSAIVLGGASTVGGVALGYEFGISGSWLVATIGLGIFVLHAAFARKLVRLRLYTVSEMLDLRYGGGASSAVSGIVMWAYTLMLTVTSMVAFGKVFTALFDLPSVAGIAIGGGLVLLYTVLGGMWSVTLTDIAQFVVMTIGFLLVLLPFALTAAGGVDGLRARLDPSYFQLDSIGWDTILTYVLIYGFGLLIGQDIWQRVFTARSPRVATAGGIGSGVYCLIYAVAGAVIGTVAKARYPDLANADDAFTRIVEDLLPAGLRGLVLAAALSALMSTASGTLIACSTVSANDIFGKLGLRGAGGESSLRTNRLTTIALGVVAIAVSLLISDVVAALTVAYNLLVGGLLVAILGALFWRRGTKAGALTSMGVGSVAVIGSMIGHGLQANEPIYFGLGAGLLSYVAVSLATPPTPQPVLAAWDARLSGTDAAHDVPTGADHG</sequence>
<evidence type="ECO:0000256" key="4">
    <source>
        <dbReference type="ARBA" id="ARBA00022692"/>
    </source>
</evidence>
<evidence type="ECO:0000256" key="2">
    <source>
        <dbReference type="ARBA" id="ARBA00006434"/>
    </source>
</evidence>
<evidence type="ECO:0000256" key="3">
    <source>
        <dbReference type="ARBA" id="ARBA00022448"/>
    </source>
</evidence>
<feature type="transmembrane region" description="Helical" evidence="8">
    <location>
        <begin position="72"/>
        <end position="91"/>
    </location>
</feature>
<accession>A0A561V7T9</accession>
<feature type="transmembrane region" description="Helical" evidence="8">
    <location>
        <begin position="220"/>
        <end position="239"/>
    </location>
</feature>